<accession>A0A9X2AFH4</accession>
<dbReference type="Proteomes" id="UP001139263">
    <property type="component" value="Unassembled WGS sequence"/>
</dbReference>
<name>A0A9X2AFH4_9BACL</name>
<dbReference type="EMBL" id="JALBUF010000014">
    <property type="protein sequence ID" value="MCI0184437.1"/>
    <property type="molecule type" value="Genomic_DNA"/>
</dbReference>
<keyword evidence="2" id="KW-1185">Reference proteome</keyword>
<sequence length="64" mass="7553">MYQPSPHNISYISYQLSDEWESLPIKCQNCMWRTGRVCMFSYCIKDNMTSGDRVGRPLPRPVHQ</sequence>
<proteinExistence type="predicted"/>
<comment type="caution">
    <text evidence="1">The sequence shown here is derived from an EMBL/GenBank/DDBJ whole genome shotgun (WGS) entry which is preliminary data.</text>
</comment>
<organism evidence="1 2">
    <name type="scientific">Sulfoacidibacillus ferrooxidans</name>
    <dbReference type="NCBI Taxonomy" id="2005001"/>
    <lineage>
        <taxon>Bacteria</taxon>
        <taxon>Bacillati</taxon>
        <taxon>Bacillota</taxon>
        <taxon>Bacilli</taxon>
        <taxon>Bacillales</taxon>
        <taxon>Alicyclobacillaceae</taxon>
        <taxon>Sulfoacidibacillus</taxon>
    </lineage>
</organism>
<evidence type="ECO:0000313" key="1">
    <source>
        <dbReference type="EMBL" id="MCI0184437.1"/>
    </source>
</evidence>
<protein>
    <submittedName>
        <fullName evidence="1">Uncharacterized protein</fullName>
    </submittedName>
</protein>
<evidence type="ECO:0000313" key="2">
    <source>
        <dbReference type="Proteomes" id="UP001139263"/>
    </source>
</evidence>
<gene>
    <name evidence="1" type="ORF">MM817_02734</name>
</gene>
<reference evidence="1" key="1">
    <citation type="submission" date="2022-03" db="EMBL/GenBank/DDBJ databases">
        <title>Draft Genome Sequence of Firmicute Strain S0AB, a Heterotrophic Iron/Sulfur-Oxidizing Extreme Acidophile.</title>
        <authorList>
            <person name="Vergara E."/>
            <person name="Pakostova E."/>
            <person name="Johnson D.B."/>
            <person name="Holmes D.S."/>
        </authorList>
    </citation>
    <scope>NUCLEOTIDE SEQUENCE</scope>
    <source>
        <strain evidence="1">S0AB</strain>
    </source>
</reference>
<dbReference type="AlphaFoldDB" id="A0A9X2AFH4"/>